<keyword evidence="6 10" id="KW-1278">Translocase</keyword>
<protein>
    <recommendedName>
        <fullName evidence="10">Ion-translocating oxidoreductase complex subunit D</fullName>
        <ecNumber evidence="10">7.-.-.-</ecNumber>
    </recommendedName>
    <alternativeName>
        <fullName evidence="10">Rnf electron transport complex subunit D</fullName>
    </alternativeName>
</protein>
<evidence type="ECO:0000256" key="6">
    <source>
        <dbReference type="ARBA" id="ARBA00022967"/>
    </source>
</evidence>
<dbReference type="EMBL" id="JAGGLG010000017">
    <property type="protein sequence ID" value="MBP2018766.1"/>
    <property type="molecule type" value="Genomic_DNA"/>
</dbReference>
<keyword evidence="5 10" id="KW-0812">Transmembrane</keyword>
<evidence type="ECO:0000256" key="9">
    <source>
        <dbReference type="ARBA" id="ARBA00023136"/>
    </source>
</evidence>
<dbReference type="PANTHER" id="PTHR30578:SF0">
    <property type="entry name" value="ION-TRANSLOCATING OXIDOREDUCTASE COMPLEX SUBUNIT D"/>
    <property type="match status" value="1"/>
</dbReference>
<comment type="subcellular location">
    <subcellularLocation>
        <location evidence="10">Cell membrane</location>
        <topology evidence="10">Multi-pass membrane protein</topology>
    </subcellularLocation>
</comment>
<dbReference type="HAMAP" id="MF_00462">
    <property type="entry name" value="RsxD_RnfD"/>
    <property type="match status" value="1"/>
</dbReference>
<feature type="transmembrane region" description="Helical" evidence="10">
    <location>
        <begin position="243"/>
        <end position="263"/>
    </location>
</feature>
<feature type="transmembrane region" description="Helical" evidence="10">
    <location>
        <begin position="30"/>
        <end position="55"/>
    </location>
</feature>
<evidence type="ECO:0000256" key="7">
    <source>
        <dbReference type="ARBA" id="ARBA00022982"/>
    </source>
</evidence>
<comment type="similarity">
    <text evidence="10">Belongs to the NqrB/RnfD family.</text>
</comment>
<keyword evidence="3 10" id="KW-0285">Flavoprotein</keyword>
<evidence type="ECO:0000256" key="10">
    <source>
        <dbReference type="HAMAP-Rule" id="MF_00462"/>
    </source>
</evidence>
<feature type="transmembrane region" description="Helical" evidence="10">
    <location>
        <begin position="129"/>
        <end position="148"/>
    </location>
</feature>
<evidence type="ECO:0000256" key="8">
    <source>
        <dbReference type="ARBA" id="ARBA00022989"/>
    </source>
</evidence>
<feature type="transmembrane region" description="Helical" evidence="10">
    <location>
        <begin position="270"/>
        <end position="289"/>
    </location>
</feature>
<feature type="modified residue" description="FMN phosphoryl threonine" evidence="10">
    <location>
        <position position="157"/>
    </location>
</feature>
<feature type="transmembrane region" description="Helical" evidence="10">
    <location>
        <begin position="219"/>
        <end position="237"/>
    </location>
</feature>
<comment type="caution">
    <text evidence="11">The sequence shown here is derived from an EMBL/GenBank/DDBJ whole genome shotgun (WGS) entry which is preliminary data.</text>
</comment>
<dbReference type="Proteomes" id="UP001519289">
    <property type="component" value="Unassembled WGS sequence"/>
</dbReference>
<comment type="function">
    <text evidence="10">Part of a membrane-bound complex that couples electron transfer with translocation of ions across the membrane.</text>
</comment>
<comment type="cofactor">
    <cofactor evidence="10">
        <name>FMN</name>
        <dbReference type="ChEBI" id="CHEBI:58210"/>
    </cofactor>
</comment>
<accession>A0ABS4JV53</accession>
<evidence type="ECO:0000256" key="1">
    <source>
        <dbReference type="ARBA" id="ARBA00022448"/>
    </source>
</evidence>
<feature type="transmembrane region" description="Helical" evidence="10">
    <location>
        <begin position="99"/>
        <end position="117"/>
    </location>
</feature>
<dbReference type="NCBIfam" id="TIGR01946">
    <property type="entry name" value="rnfD"/>
    <property type="match status" value="1"/>
</dbReference>
<dbReference type="InterPro" id="IPR011303">
    <property type="entry name" value="RnfD_bac"/>
</dbReference>
<evidence type="ECO:0000256" key="2">
    <source>
        <dbReference type="ARBA" id="ARBA00022553"/>
    </source>
</evidence>
<evidence type="ECO:0000256" key="5">
    <source>
        <dbReference type="ARBA" id="ARBA00022692"/>
    </source>
</evidence>
<dbReference type="RefSeq" id="WP_209466892.1">
    <property type="nucleotide sequence ID" value="NZ_JAGGLG010000017.1"/>
</dbReference>
<evidence type="ECO:0000256" key="4">
    <source>
        <dbReference type="ARBA" id="ARBA00022643"/>
    </source>
</evidence>
<name>A0ABS4JV53_9FIRM</name>
<evidence type="ECO:0000313" key="11">
    <source>
        <dbReference type="EMBL" id="MBP2018766.1"/>
    </source>
</evidence>
<evidence type="ECO:0000256" key="3">
    <source>
        <dbReference type="ARBA" id="ARBA00022630"/>
    </source>
</evidence>
<organism evidence="11 12">
    <name type="scientific">Symbiobacterium terraclitae</name>
    <dbReference type="NCBI Taxonomy" id="557451"/>
    <lineage>
        <taxon>Bacteria</taxon>
        <taxon>Bacillati</taxon>
        <taxon>Bacillota</taxon>
        <taxon>Clostridia</taxon>
        <taxon>Eubacteriales</taxon>
        <taxon>Symbiobacteriaceae</taxon>
        <taxon>Symbiobacterium</taxon>
    </lineage>
</organism>
<feature type="transmembrane region" description="Helical" evidence="10">
    <location>
        <begin position="295"/>
        <end position="314"/>
    </location>
</feature>
<keyword evidence="12" id="KW-1185">Reference proteome</keyword>
<keyword evidence="1 10" id="KW-0813">Transport</keyword>
<evidence type="ECO:0000313" key="12">
    <source>
        <dbReference type="Proteomes" id="UP001519289"/>
    </source>
</evidence>
<gene>
    <name evidence="10" type="primary">rnfD</name>
    <name evidence="11" type="ORF">J2Z79_002181</name>
</gene>
<comment type="subunit">
    <text evidence="10">The complex is composed of six subunits: RnfA, RnfB, RnfC, RnfD, RnfE and RnfG.</text>
</comment>
<feature type="transmembrane region" description="Helical" evidence="10">
    <location>
        <begin position="181"/>
        <end position="207"/>
    </location>
</feature>
<reference evidence="11 12" key="1">
    <citation type="submission" date="2021-03" db="EMBL/GenBank/DDBJ databases">
        <title>Genomic Encyclopedia of Type Strains, Phase IV (KMG-IV): sequencing the most valuable type-strain genomes for metagenomic binning, comparative biology and taxonomic classification.</title>
        <authorList>
            <person name="Goeker M."/>
        </authorList>
    </citation>
    <scope>NUCLEOTIDE SEQUENCE [LARGE SCALE GENOMIC DNA]</scope>
    <source>
        <strain evidence="11 12">DSM 27138</strain>
    </source>
</reference>
<keyword evidence="9 10" id="KW-0472">Membrane</keyword>
<keyword evidence="10" id="KW-1003">Cell membrane</keyword>
<dbReference type="EC" id="7.-.-.-" evidence="10"/>
<keyword evidence="7 10" id="KW-0249">Electron transport</keyword>
<dbReference type="PANTHER" id="PTHR30578">
    <property type="entry name" value="ELECTRON TRANSPORT COMPLEX PROTEIN RNFD"/>
    <property type="match status" value="1"/>
</dbReference>
<dbReference type="InterPro" id="IPR004338">
    <property type="entry name" value="NqrB/RnfD"/>
</dbReference>
<keyword evidence="8 10" id="KW-1133">Transmembrane helix</keyword>
<sequence>MSKTESGELLVASSPHLWAGVSTGRIMRDVLIALAPAALGAVCFFGWRAAAVIALSMGTAALTEWGCARLMGKPSTLADGSALVTGLLLALTLPPASPFWLPVLGAAFAIAVVKVAFGGLGHNFVNPALAARAFLLAAFPAAMTTWTSPFDAVTTATPLAVLPNPFAREVLAGDLPSYTDLLLGTVGGSLGETSAVLLLLGAAYLLVKQIIDWRIPAGFLATLALFAWVFGGTGGLFTGDPLYHLLAGGAILGAFFMATDYVTAPITARGRWIFAVGCGLITALIRLYGGYPEGVLFAILLMNVVSPLIDRFLVPAPFGGVKGRA</sequence>
<proteinExistence type="inferred from homology"/>
<keyword evidence="2 10" id="KW-0597">Phosphoprotein</keyword>
<keyword evidence="4 10" id="KW-0288">FMN</keyword>
<dbReference type="Pfam" id="PF03116">
    <property type="entry name" value="NQR2_RnfD_RnfE"/>
    <property type="match status" value="1"/>
</dbReference>